<feature type="binding site" evidence="6">
    <location>
        <position position="265"/>
    </location>
    <ligand>
        <name>substrate</name>
    </ligand>
</feature>
<dbReference type="InterPro" id="IPR012338">
    <property type="entry name" value="Beta-lactam/transpept-like"/>
</dbReference>
<reference evidence="7 8" key="1">
    <citation type="submission" date="2019-07" db="EMBL/GenBank/DDBJ databases">
        <authorList>
            <person name="Kim J."/>
        </authorList>
    </citation>
    <scope>NUCLEOTIDE SEQUENCE [LARGE SCALE GENOMIC DNA]</scope>
    <source>
        <strain evidence="7 8">N4</strain>
    </source>
</reference>
<dbReference type="GO" id="GO:0006543">
    <property type="term" value="P:L-glutamine catabolic process"/>
    <property type="evidence" value="ECO:0007669"/>
    <property type="project" value="TreeGrafter"/>
</dbReference>
<dbReference type="GO" id="GO:0006537">
    <property type="term" value="P:glutamate biosynthetic process"/>
    <property type="evidence" value="ECO:0007669"/>
    <property type="project" value="TreeGrafter"/>
</dbReference>
<dbReference type="NCBIfam" id="TIGR03814">
    <property type="entry name" value="Gln_ase"/>
    <property type="match status" value="1"/>
</dbReference>
<dbReference type="SUPFAM" id="SSF56601">
    <property type="entry name" value="beta-lactamase/transpeptidase-like"/>
    <property type="match status" value="1"/>
</dbReference>
<evidence type="ECO:0000256" key="3">
    <source>
        <dbReference type="ARBA" id="ARBA00012918"/>
    </source>
</evidence>
<dbReference type="PANTHER" id="PTHR12544:SF29">
    <property type="entry name" value="GLUTAMINASE"/>
    <property type="match status" value="1"/>
</dbReference>
<protein>
    <recommendedName>
        <fullName evidence="3 6">Glutaminase</fullName>
        <ecNumber evidence="3 6">3.5.1.2</ecNumber>
    </recommendedName>
</protein>
<dbReference type="Gene3D" id="3.40.710.10">
    <property type="entry name" value="DD-peptidase/beta-lactamase superfamily"/>
    <property type="match status" value="1"/>
</dbReference>
<dbReference type="FunFam" id="3.40.710.10:FF:000005">
    <property type="entry name" value="Glutaminase"/>
    <property type="match status" value="1"/>
</dbReference>
<dbReference type="OrthoDB" id="9788822at2"/>
<dbReference type="PANTHER" id="PTHR12544">
    <property type="entry name" value="GLUTAMINASE"/>
    <property type="match status" value="1"/>
</dbReference>
<feature type="binding site" evidence="6">
    <location>
        <position position="119"/>
    </location>
    <ligand>
        <name>substrate</name>
    </ligand>
</feature>
<evidence type="ECO:0000313" key="7">
    <source>
        <dbReference type="EMBL" id="TVX93895.1"/>
    </source>
</evidence>
<evidence type="ECO:0000256" key="6">
    <source>
        <dbReference type="HAMAP-Rule" id="MF_00313"/>
    </source>
</evidence>
<feature type="binding site" evidence="6">
    <location>
        <position position="67"/>
    </location>
    <ligand>
        <name>substrate</name>
    </ligand>
</feature>
<evidence type="ECO:0000256" key="1">
    <source>
        <dbReference type="ARBA" id="ARBA00011076"/>
    </source>
</evidence>
<gene>
    <name evidence="6 7" type="primary">glsA</name>
    <name evidence="7" type="ORF">FPZ44_13025</name>
</gene>
<dbReference type="EMBL" id="VNJK01000001">
    <property type="protein sequence ID" value="TVX93895.1"/>
    <property type="molecule type" value="Genomic_DNA"/>
</dbReference>
<comment type="caution">
    <text evidence="7">The sequence shown here is derived from an EMBL/GenBank/DDBJ whole genome shotgun (WGS) entry which is preliminary data.</text>
</comment>
<accession>A0A559J1X9</accession>
<feature type="binding site" evidence="6">
    <location>
        <position position="164"/>
    </location>
    <ligand>
        <name>substrate</name>
    </ligand>
</feature>
<proteinExistence type="inferred from homology"/>
<feature type="binding site" evidence="6">
    <location>
        <position position="195"/>
    </location>
    <ligand>
        <name>substrate</name>
    </ligand>
</feature>
<comment type="similarity">
    <text evidence="1 6">Belongs to the glutaminase family.</text>
</comment>
<dbReference type="Proteomes" id="UP000318102">
    <property type="component" value="Unassembled WGS sequence"/>
</dbReference>
<dbReference type="InterPro" id="IPR015868">
    <property type="entry name" value="Glutaminase"/>
</dbReference>
<dbReference type="EC" id="3.5.1.2" evidence="3 6"/>
<organism evidence="7 8">
    <name type="scientific">Paenibacillus agilis</name>
    <dbReference type="NCBI Taxonomy" id="3020863"/>
    <lineage>
        <taxon>Bacteria</taxon>
        <taxon>Bacillati</taxon>
        <taxon>Bacillota</taxon>
        <taxon>Bacilli</taxon>
        <taxon>Bacillales</taxon>
        <taxon>Paenibacillaceae</taxon>
        <taxon>Paenibacillus</taxon>
    </lineage>
</organism>
<evidence type="ECO:0000256" key="4">
    <source>
        <dbReference type="ARBA" id="ARBA00022801"/>
    </source>
</evidence>
<sequence>METKRFYQQRLDEWVEESRKQAYKGRVAEYIPGLAAAPQHALGIALWGTDGQFFQSGDTDLHFTMQSISKVFSLLLALMDSGEKSVFQKVGMEPTGDDFNSILKLELVDPGKPFNPFINAGAIVIASLIQGDGPDEKSERLLQFIRHLAHDNRLDYNEAVYESERETAHRNRSIAYYLKDNGVLEDDVEETLEVYFRQCSIVVNCKQLAHMALVLASDGVDPVTKQQVIPRRYVQIAKSFMVTCGMYNASGEFAIEVGLPAKSGVSGGILSVVPGKWGIGIIGPALNSKGNSVAGVQLLRHLSQDWDWSIF</sequence>
<comment type="subunit">
    <text evidence="2 6">Homotetramer.</text>
</comment>
<dbReference type="Pfam" id="PF04960">
    <property type="entry name" value="Glutaminase"/>
    <property type="match status" value="1"/>
</dbReference>
<dbReference type="GO" id="GO:0004359">
    <property type="term" value="F:glutaminase activity"/>
    <property type="evidence" value="ECO:0007669"/>
    <property type="project" value="UniProtKB-UniRule"/>
</dbReference>
<dbReference type="HAMAP" id="MF_00313">
    <property type="entry name" value="Glutaminase"/>
    <property type="match status" value="1"/>
</dbReference>
<feature type="binding site" evidence="6">
    <location>
        <position position="171"/>
    </location>
    <ligand>
        <name>substrate</name>
    </ligand>
</feature>
<evidence type="ECO:0000256" key="5">
    <source>
        <dbReference type="ARBA" id="ARBA00049534"/>
    </source>
</evidence>
<evidence type="ECO:0000313" key="8">
    <source>
        <dbReference type="Proteomes" id="UP000318102"/>
    </source>
</evidence>
<feature type="binding site" evidence="6">
    <location>
        <position position="247"/>
    </location>
    <ligand>
        <name>substrate</name>
    </ligand>
</feature>
<dbReference type="RefSeq" id="WP_144990825.1">
    <property type="nucleotide sequence ID" value="NZ_VNJK01000001.1"/>
</dbReference>
<keyword evidence="8" id="KW-1185">Reference proteome</keyword>
<evidence type="ECO:0000256" key="2">
    <source>
        <dbReference type="ARBA" id="ARBA00011881"/>
    </source>
</evidence>
<comment type="catalytic activity">
    <reaction evidence="5 6">
        <text>L-glutamine + H2O = L-glutamate + NH4(+)</text>
        <dbReference type="Rhea" id="RHEA:15889"/>
        <dbReference type="ChEBI" id="CHEBI:15377"/>
        <dbReference type="ChEBI" id="CHEBI:28938"/>
        <dbReference type="ChEBI" id="CHEBI:29985"/>
        <dbReference type="ChEBI" id="CHEBI:58359"/>
        <dbReference type="EC" id="3.5.1.2"/>
    </reaction>
</comment>
<dbReference type="AlphaFoldDB" id="A0A559J1X9"/>
<name>A0A559J1X9_9BACL</name>
<keyword evidence="6" id="KW-0007">Acetylation</keyword>
<keyword evidence="4 6" id="KW-0378">Hydrolase</keyword>